<keyword evidence="3" id="KW-1185">Reference proteome</keyword>
<evidence type="ECO:0000313" key="2">
    <source>
        <dbReference type="EMBL" id="KAK9806689.1"/>
    </source>
</evidence>
<feature type="region of interest" description="Disordered" evidence="1">
    <location>
        <begin position="1"/>
        <end position="20"/>
    </location>
</feature>
<organism evidence="2 3">
    <name type="scientific">Symbiochloris irregularis</name>
    <dbReference type="NCBI Taxonomy" id="706552"/>
    <lineage>
        <taxon>Eukaryota</taxon>
        <taxon>Viridiplantae</taxon>
        <taxon>Chlorophyta</taxon>
        <taxon>core chlorophytes</taxon>
        <taxon>Trebouxiophyceae</taxon>
        <taxon>Trebouxiales</taxon>
        <taxon>Trebouxiaceae</taxon>
        <taxon>Symbiochloris</taxon>
    </lineage>
</organism>
<name>A0AAW1PEI8_9CHLO</name>
<feature type="compositionally biased region" description="Polar residues" evidence="1">
    <location>
        <begin position="64"/>
        <end position="75"/>
    </location>
</feature>
<feature type="region of interest" description="Disordered" evidence="1">
    <location>
        <begin position="51"/>
        <end position="155"/>
    </location>
</feature>
<accession>A0AAW1PEI8</accession>
<dbReference type="AlphaFoldDB" id="A0AAW1PEI8"/>
<evidence type="ECO:0000256" key="1">
    <source>
        <dbReference type="SAM" id="MobiDB-lite"/>
    </source>
</evidence>
<reference evidence="2 3" key="1">
    <citation type="journal article" date="2024" name="Nat. Commun.">
        <title>Phylogenomics reveals the evolutionary origins of lichenization in chlorophyte algae.</title>
        <authorList>
            <person name="Puginier C."/>
            <person name="Libourel C."/>
            <person name="Otte J."/>
            <person name="Skaloud P."/>
            <person name="Haon M."/>
            <person name="Grisel S."/>
            <person name="Petersen M."/>
            <person name="Berrin J.G."/>
            <person name="Delaux P.M."/>
            <person name="Dal Grande F."/>
            <person name="Keller J."/>
        </authorList>
    </citation>
    <scope>NUCLEOTIDE SEQUENCE [LARGE SCALE GENOMIC DNA]</scope>
    <source>
        <strain evidence="2 3">SAG 2036</strain>
    </source>
</reference>
<dbReference type="Proteomes" id="UP001465755">
    <property type="component" value="Unassembled WGS sequence"/>
</dbReference>
<evidence type="ECO:0000313" key="3">
    <source>
        <dbReference type="Proteomes" id="UP001465755"/>
    </source>
</evidence>
<proteinExistence type="predicted"/>
<protein>
    <submittedName>
        <fullName evidence="2">Uncharacterized protein</fullName>
    </submittedName>
</protein>
<gene>
    <name evidence="2" type="ORF">WJX73_008640</name>
</gene>
<feature type="compositionally biased region" description="Polar residues" evidence="1">
    <location>
        <begin position="1"/>
        <end position="13"/>
    </location>
</feature>
<dbReference type="EMBL" id="JALJOQ010000035">
    <property type="protein sequence ID" value="KAK9806689.1"/>
    <property type="molecule type" value="Genomic_DNA"/>
</dbReference>
<sequence length="155" mass="16457">MAYSTPSAAQTGGSAFKEATAEQRERFAAAADALQNAALGASFVLDSCQRSQEGISPGGLPDTVTAQQAQESRTPAETARRSSGRATARKAILISDTEDDSQSDASDFESRPQQKNKGKAIAQAPSKSNRWKSKESKQCSWSAVNCQQPSQEARS</sequence>
<comment type="caution">
    <text evidence="2">The sequence shown here is derived from an EMBL/GenBank/DDBJ whole genome shotgun (WGS) entry which is preliminary data.</text>
</comment>
<feature type="compositionally biased region" description="Polar residues" evidence="1">
    <location>
        <begin position="138"/>
        <end position="155"/>
    </location>
</feature>